<dbReference type="PANTHER" id="PTHR34293:SF1">
    <property type="entry name" value="HTH-TYPE TRANSCRIPTIONAL REGULATOR TRMBL2"/>
    <property type="match status" value="1"/>
</dbReference>
<dbReference type="InterPro" id="IPR016032">
    <property type="entry name" value="Sig_transdc_resp-reg_C-effctor"/>
</dbReference>
<dbReference type="SUPFAM" id="SSF46894">
    <property type="entry name" value="C-terminal effector domain of the bipartite response regulators"/>
    <property type="match status" value="1"/>
</dbReference>
<sequence length="334" mass="36547">MGLRDLGFDEVAERAYRAALDEPALGASGLVERLRLSKEELADAVDRLVALGVVRLADDHPAGFELINPTSAVGALIEEAEEDLLRRQRRVTAARSELSELARRFERPVGSTGADEPDIQRLEDLGAVREALQELSFFTRSSVYAVQPGGPQTAAALAASKPLDMRGLRRGLDMRVIYDVAVLDDEVNRAYLRELSEAGAQYRVSGQALERMIIMDSRVAVVPIDPADSKRGALVVRQAGLITGFLRLFERMWAEADALPWEKGASANGEDEELTEEDKAVLRHLASGGTDETGARALGMSVRNLRRRVAKLMDRLEAESRFEAGVAAARKGWI</sequence>
<feature type="domain" description="HTH luxR-type" evidence="1">
    <location>
        <begin position="271"/>
        <end position="328"/>
    </location>
</feature>
<protein>
    <recommendedName>
        <fullName evidence="1">HTH luxR-type domain-containing protein</fullName>
    </recommendedName>
</protein>
<dbReference type="EMBL" id="JBHSKF010000013">
    <property type="protein sequence ID" value="MFC5289961.1"/>
    <property type="molecule type" value="Genomic_DNA"/>
</dbReference>
<evidence type="ECO:0000313" key="2">
    <source>
        <dbReference type="EMBL" id="MFC5289961.1"/>
    </source>
</evidence>
<dbReference type="Gene3D" id="1.10.10.10">
    <property type="entry name" value="Winged helix-like DNA-binding domain superfamily/Winged helix DNA-binding domain"/>
    <property type="match status" value="2"/>
</dbReference>
<proteinExistence type="predicted"/>
<dbReference type="InterPro" id="IPR000792">
    <property type="entry name" value="Tscrpt_reg_LuxR_C"/>
</dbReference>
<dbReference type="Gene3D" id="3.30.870.10">
    <property type="entry name" value="Endonuclease Chain A"/>
    <property type="match status" value="1"/>
</dbReference>
<dbReference type="RefSeq" id="WP_378249829.1">
    <property type="nucleotide sequence ID" value="NZ_JBHSKF010000013.1"/>
</dbReference>
<comment type="caution">
    <text evidence="2">The sequence shown here is derived from an EMBL/GenBank/DDBJ whole genome shotgun (WGS) entry which is preliminary data.</text>
</comment>
<accession>A0ABW0ET66</accession>
<dbReference type="InterPro" id="IPR051797">
    <property type="entry name" value="TrmB-like"/>
</dbReference>
<evidence type="ECO:0000259" key="1">
    <source>
        <dbReference type="SMART" id="SM00421"/>
    </source>
</evidence>
<dbReference type="Proteomes" id="UP001596157">
    <property type="component" value="Unassembled WGS sequence"/>
</dbReference>
<dbReference type="PANTHER" id="PTHR34293">
    <property type="entry name" value="HTH-TYPE TRANSCRIPTIONAL REGULATOR TRMBL2"/>
    <property type="match status" value="1"/>
</dbReference>
<evidence type="ECO:0000313" key="3">
    <source>
        <dbReference type="Proteomes" id="UP001596157"/>
    </source>
</evidence>
<gene>
    <name evidence="2" type="ORF">ACFPM7_23135</name>
</gene>
<name>A0ABW0ET66_9PSEU</name>
<reference evidence="3" key="1">
    <citation type="journal article" date="2019" name="Int. J. Syst. Evol. Microbiol.">
        <title>The Global Catalogue of Microorganisms (GCM) 10K type strain sequencing project: providing services to taxonomists for standard genome sequencing and annotation.</title>
        <authorList>
            <consortium name="The Broad Institute Genomics Platform"/>
            <consortium name="The Broad Institute Genome Sequencing Center for Infectious Disease"/>
            <person name="Wu L."/>
            <person name="Ma J."/>
        </authorList>
    </citation>
    <scope>NUCLEOTIDE SEQUENCE [LARGE SCALE GENOMIC DNA]</scope>
    <source>
        <strain evidence="3">CCUG 59778</strain>
    </source>
</reference>
<dbReference type="SMART" id="SM00421">
    <property type="entry name" value="HTH_LUXR"/>
    <property type="match status" value="1"/>
</dbReference>
<dbReference type="InterPro" id="IPR036388">
    <property type="entry name" value="WH-like_DNA-bd_sf"/>
</dbReference>
<organism evidence="2 3">
    <name type="scientific">Actinokineospora guangxiensis</name>
    <dbReference type="NCBI Taxonomy" id="1490288"/>
    <lineage>
        <taxon>Bacteria</taxon>
        <taxon>Bacillati</taxon>
        <taxon>Actinomycetota</taxon>
        <taxon>Actinomycetes</taxon>
        <taxon>Pseudonocardiales</taxon>
        <taxon>Pseudonocardiaceae</taxon>
        <taxon>Actinokineospora</taxon>
    </lineage>
</organism>
<keyword evidence="3" id="KW-1185">Reference proteome</keyword>